<dbReference type="InterPro" id="IPR036388">
    <property type="entry name" value="WH-like_DNA-bd_sf"/>
</dbReference>
<dbReference type="RefSeq" id="WP_207845826.1">
    <property type="nucleotide sequence ID" value="NZ_JAFVMH010000003.1"/>
</dbReference>
<keyword evidence="1" id="KW-0805">Transcription regulation</keyword>
<evidence type="ECO:0000256" key="2">
    <source>
        <dbReference type="ARBA" id="ARBA00023125"/>
    </source>
</evidence>
<organism evidence="6 7">
    <name type="scientific">Acetobacter garciniae</name>
    <dbReference type="NCBI Taxonomy" id="2817435"/>
    <lineage>
        <taxon>Bacteria</taxon>
        <taxon>Pseudomonadati</taxon>
        <taxon>Pseudomonadota</taxon>
        <taxon>Alphaproteobacteria</taxon>
        <taxon>Acetobacterales</taxon>
        <taxon>Acetobacteraceae</taxon>
        <taxon>Acetobacter</taxon>
    </lineage>
</organism>
<gene>
    <name evidence="6" type="ORF">J2D77_08375</name>
</gene>
<dbReference type="SUPFAM" id="SSF46785">
    <property type="entry name" value="Winged helix' DNA-binding domain"/>
    <property type="match status" value="1"/>
</dbReference>
<sequence>MSDKPAADSVDDAAPLPPGAAGTAPVLEDSTAEKSVSEDPSGWATEWAAGLPGRPGFLIRRLHQIHVALFAEECGGFNVTPVQYSIMSAAALQPGLDQNELAVAVGVDRTTLANVAARLEARGLVRRERTPKDRRLKRVFLTPEGQALLESMARPAARAHQRTIEALSGAERQAFLDSLTRLVLAGNAYGRAPLRMG</sequence>
<evidence type="ECO:0000256" key="1">
    <source>
        <dbReference type="ARBA" id="ARBA00023015"/>
    </source>
</evidence>
<dbReference type="Proteomes" id="UP000664073">
    <property type="component" value="Unassembled WGS sequence"/>
</dbReference>
<dbReference type="Pfam" id="PF12802">
    <property type="entry name" value="MarR_2"/>
    <property type="match status" value="1"/>
</dbReference>
<keyword evidence="3" id="KW-0804">Transcription</keyword>
<dbReference type="InterPro" id="IPR039422">
    <property type="entry name" value="MarR/SlyA-like"/>
</dbReference>
<accession>A0A939KQB5</accession>
<dbReference type="EMBL" id="JAFVMH010000003">
    <property type="protein sequence ID" value="MBO1325164.1"/>
    <property type="molecule type" value="Genomic_DNA"/>
</dbReference>
<keyword evidence="7" id="KW-1185">Reference proteome</keyword>
<dbReference type="AlphaFoldDB" id="A0A939KQB5"/>
<dbReference type="GO" id="GO:0003700">
    <property type="term" value="F:DNA-binding transcription factor activity"/>
    <property type="evidence" value="ECO:0007669"/>
    <property type="project" value="InterPro"/>
</dbReference>
<protein>
    <submittedName>
        <fullName evidence="6">MarR family transcriptional regulator</fullName>
    </submittedName>
</protein>
<feature type="region of interest" description="Disordered" evidence="4">
    <location>
        <begin position="1"/>
        <end position="42"/>
    </location>
</feature>
<name>A0A939KQB5_9PROT</name>
<dbReference type="PROSITE" id="PS50995">
    <property type="entry name" value="HTH_MARR_2"/>
    <property type="match status" value="1"/>
</dbReference>
<evidence type="ECO:0000313" key="7">
    <source>
        <dbReference type="Proteomes" id="UP000664073"/>
    </source>
</evidence>
<comment type="caution">
    <text evidence="6">The sequence shown here is derived from an EMBL/GenBank/DDBJ whole genome shotgun (WGS) entry which is preliminary data.</text>
</comment>
<dbReference type="GO" id="GO:0006950">
    <property type="term" value="P:response to stress"/>
    <property type="evidence" value="ECO:0007669"/>
    <property type="project" value="TreeGrafter"/>
</dbReference>
<dbReference type="InterPro" id="IPR023187">
    <property type="entry name" value="Tscrpt_reg_MarR-type_CS"/>
</dbReference>
<dbReference type="GO" id="GO:0003677">
    <property type="term" value="F:DNA binding"/>
    <property type="evidence" value="ECO:0007669"/>
    <property type="project" value="UniProtKB-KW"/>
</dbReference>
<dbReference type="PRINTS" id="PR00598">
    <property type="entry name" value="HTHMARR"/>
</dbReference>
<dbReference type="InterPro" id="IPR000835">
    <property type="entry name" value="HTH_MarR-typ"/>
</dbReference>
<dbReference type="PANTHER" id="PTHR33164:SF95">
    <property type="entry name" value="TRANSCRIPTIONAL REGULATOR"/>
    <property type="match status" value="1"/>
</dbReference>
<dbReference type="SMART" id="SM00347">
    <property type="entry name" value="HTH_MARR"/>
    <property type="match status" value="1"/>
</dbReference>
<dbReference type="Gene3D" id="1.10.10.10">
    <property type="entry name" value="Winged helix-like DNA-binding domain superfamily/Winged helix DNA-binding domain"/>
    <property type="match status" value="1"/>
</dbReference>
<evidence type="ECO:0000259" key="5">
    <source>
        <dbReference type="PROSITE" id="PS50995"/>
    </source>
</evidence>
<reference evidence="6" key="1">
    <citation type="submission" date="2021-03" db="EMBL/GenBank/DDBJ databases">
        <title>The complete genome sequence of Acetobacter sp. TBRC 12339.</title>
        <authorList>
            <person name="Charoenyingcharoen P."/>
            <person name="Yukphan P."/>
        </authorList>
    </citation>
    <scope>NUCLEOTIDE SEQUENCE</scope>
    <source>
        <strain evidence="6">TBRC 12339</strain>
    </source>
</reference>
<feature type="domain" description="HTH marR-type" evidence="5">
    <location>
        <begin position="55"/>
        <end position="184"/>
    </location>
</feature>
<dbReference type="InterPro" id="IPR036390">
    <property type="entry name" value="WH_DNA-bd_sf"/>
</dbReference>
<evidence type="ECO:0000256" key="4">
    <source>
        <dbReference type="SAM" id="MobiDB-lite"/>
    </source>
</evidence>
<evidence type="ECO:0000313" key="6">
    <source>
        <dbReference type="EMBL" id="MBO1325164.1"/>
    </source>
</evidence>
<keyword evidence="2" id="KW-0238">DNA-binding</keyword>
<proteinExistence type="predicted"/>
<dbReference type="PROSITE" id="PS01117">
    <property type="entry name" value="HTH_MARR_1"/>
    <property type="match status" value="1"/>
</dbReference>
<dbReference type="PANTHER" id="PTHR33164">
    <property type="entry name" value="TRANSCRIPTIONAL REGULATOR, MARR FAMILY"/>
    <property type="match status" value="1"/>
</dbReference>
<evidence type="ECO:0000256" key="3">
    <source>
        <dbReference type="ARBA" id="ARBA00023163"/>
    </source>
</evidence>